<name>A0A437H1A5_9SPHN</name>
<feature type="transmembrane region" description="Helical" evidence="1">
    <location>
        <begin position="32"/>
        <end position="50"/>
    </location>
</feature>
<organism evidence="2 3">
    <name type="scientific">Croceicoccus ponticola</name>
    <dbReference type="NCBI Taxonomy" id="2217664"/>
    <lineage>
        <taxon>Bacteria</taxon>
        <taxon>Pseudomonadati</taxon>
        <taxon>Pseudomonadota</taxon>
        <taxon>Alphaproteobacteria</taxon>
        <taxon>Sphingomonadales</taxon>
        <taxon>Erythrobacteraceae</taxon>
        <taxon>Croceicoccus</taxon>
    </lineage>
</organism>
<keyword evidence="1" id="KW-0812">Transmembrane</keyword>
<proteinExistence type="predicted"/>
<gene>
    <name evidence="2" type="ORF">EKN06_04305</name>
</gene>
<dbReference type="RefSeq" id="WP_127611601.1">
    <property type="nucleotide sequence ID" value="NZ_RXOL01000001.1"/>
</dbReference>
<keyword evidence="3" id="KW-1185">Reference proteome</keyword>
<dbReference type="AlphaFoldDB" id="A0A437H1A5"/>
<dbReference type="EMBL" id="RXOL01000001">
    <property type="protein sequence ID" value="RVQ69410.1"/>
    <property type="molecule type" value="Genomic_DNA"/>
</dbReference>
<evidence type="ECO:0000313" key="2">
    <source>
        <dbReference type="EMBL" id="RVQ69410.1"/>
    </source>
</evidence>
<keyword evidence="1" id="KW-1133">Transmembrane helix</keyword>
<reference evidence="2 3" key="1">
    <citation type="submission" date="2018-12" db="EMBL/GenBank/DDBJ databases">
        <title>Croceicoccus ponticola sp. nov., a lipolytic bacterium isolated from seawater.</title>
        <authorList>
            <person name="Yoon J.-H."/>
        </authorList>
    </citation>
    <scope>NUCLEOTIDE SEQUENCE [LARGE SCALE GENOMIC DNA]</scope>
    <source>
        <strain evidence="2 3">GM-16</strain>
    </source>
</reference>
<keyword evidence="1" id="KW-0472">Membrane</keyword>
<comment type="caution">
    <text evidence="2">The sequence shown here is derived from an EMBL/GenBank/DDBJ whole genome shotgun (WGS) entry which is preliminary data.</text>
</comment>
<evidence type="ECO:0000313" key="3">
    <source>
        <dbReference type="Proteomes" id="UP000283003"/>
    </source>
</evidence>
<dbReference type="Proteomes" id="UP000283003">
    <property type="component" value="Unassembled WGS sequence"/>
</dbReference>
<sequence>MAIACIFLHVLSDLGFHQRVFAVELALSAALSEMLVYSLPLAGLAFFYGLKREVKRSRP</sequence>
<evidence type="ECO:0000256" key="1">
    <source>
        <dbReference type="SAM" id="Phobius"/>
    </source>
</evidence>
<protein>
    <submittedName>
        <fullName evidence="2">Uncharacterized protein</fullName>
    </submittedName>
</protein>
<accession>A0A437H1A5</accession>